<evidence type="ECO:0000313" key="2">
    <source>
        <dbReference type="Proteomes" id="UP001283361"/>
    </source>
</evidence>
<proteinExistence type="predicted"/>
<dbReference type="Proteomes" id="UP001283361">
    <property type="component" value="Unassembled WGS sequence"/>
</dbReference>
<protein>
    <submittedName>
        <fullName evidence="1">Uncharacterized protein</fullName>
    </submittedName>
</protein>
<gene>
    <name evidence="1" type="ORF">RRG08_013988</name>
</gene>
<organism evidence="1 2">
    <name type="scientific">Elysia crispata</name>
    <name type="common">lettuce slug</name>
    <dbReference type="NCBI Taxonomy" id="231223"/>
    <lineage>
        <taxon>Eukaryota</taxon>
        <taxon>Metazoa</taxon>
        <taxon>Spiralia</taxon>
        <taxon>Lophotrochozoa</taxon>
        <taxon>Mollusca</taxon>
        <taxon>Gastropoda</taxon>
        <taxon>Heterobranchia</taxon>
        <taxon>Euthyneura</taxon>
        <taxon>Panpulmonata</taxon>
        <taxon>Sacoglossa</taxon>
        <taxon>Placobranchoidea</taxon>
        <taxon>Plakobranchidae</taxon>
        <taxon>Elysia</taxon>
    </lineage>
</organism>
<sequence length="159" mass="17975">MGASCYAQRSTNIDRWLRLAFSGVSFTVKLHEYRVLQPQKYRSSGRVVTHAGRTSGAVNSAQDKRKLRCLLGLRPHRIRANFAVWWVSVRIGLEKTSLSGGSSSAQDKRKLRCLVGLRSHRIRENFAVWTRENFAVWWVSVRRGLEKTSLSGGSPSAED</sequence>
<comment type="caution">
    <text evidence="1">The sequence shown here is derived from an EMBL/GenBank/DDBJ whole genome shotgun (WGS) entry which is preliminary data.</text>
</comment>
<reference evidence="1" key="1">
    <citation type="journal article" date="2023" name="G3 (Bethesda)">
        <title>A reference genome for the long-term kleptoplast-retaining sea slug Elysia crispata morphotype clarki.</title>
        <authorList>
            <person name="Eastman K.E."/>
            <person name="Pendleton A.L."/>
            <person name="Shaikh M.A."/>
            <person name="Suttiyut T."/>
            <person name="Ogas R."/>
            <person name="Tomko P."/>
            <person name="Gavelis G."/>
            <person name="Widhalm J.R."/>
            <person name="Wisecaver J.H."/>
        </authorList>
    </citation>
    <scope>NUCLEOTIDE SEQUENCE</scope>
    <source>
        <strain evidence="1">ECLA1</strain>
    </source>
</reference>
<name>A0AAE1CVT0_9GAST</name>
<dbReference type="AlphaFoldDB" id="A0AAE1CVT0"/>
<dbReference type="EMBL" id="JAWDGP010006515">
    <property type="protein sequence ID" value="KAK3739554.1"/>
    <property type="molecule type" value="Genomic_DNA"/>
</dbReference>
<accession>A0AAE1CVT0</accession>
<evidence type="ECO:0000313" key="1">
    <source>
        <dbReference type="EMBL" id="KAK3739554.1"/>
    </source>
</evidence>
<keyword evidence="2" id="KW-1185">Reference proteome</keyword>